<gene>
    <name evidence="4" type="ORF">ESZ36_20465</name>
</gene>
<dbReference type="SUPFAM" id="SSF51735">
    <property type="entry name" value="NAD(P)-binding Rossmann-fold domains"/>
    <property type="match status" value="1"/>
</dbReference>
<dbReference type="InterPro" id="IPR036291">
    <property type="entry name" value="NAD(P)-bd_dom_sf"/>
</dbReference>
<accession>A0A5C6Q606</accession>
<dbReference type="EMBL" id="VOLT01000014">
    <property type="protein sequence ID" value="TWX64346.1"/>
    <property type="molecule type" value="Genomic_DNA"/>
</dbReference>
<keyword evidence="5" id="KW-1185">Reference proteome</keyword>
<comment type="caution">
    <text evidence="4">The sequence shown here is derived from an EMBL/GenBank/DDBJ whole genome shotgun (WGS) entry which is preliminary data.</text>
</comment>
<dbReference type="PANTHER" id="PTHR43708">
    <property type="entry name" value="CONSERVED EXPRESSED OXIDOREDUCTASE (EUROFUNG)"/>
    <property type="match status" value="1"/>
</dbReference>
<feature type="domain" description="GFO/IDH/MocA-like oxidoreductase" evidence="3">
    <location>
        <begin position="150"/>
        <end position="281"/>
    </location>
</feature>
<keyword evidence="1" id="KW-0732">Signal</keyword>
<dbReference type="RefSeq" id="WP_146791311.1">
    <property type="nucleotide sequence ID" value="NZ_VOLT01000014.1"/>
</dbReference>
<dbReference type="Gene3D" id="3.40.50.720">
    <property type="entry name" value="NAD(P)-binding Rossmann-like Domain"/>
    <property type="match status" value="1"/>
</dbReference>
<reference evidence="4 5" key="1">
    <citation type="submission" date="2019-07" db="EMBL/GenBank/DDBJ databases">
        <title>Genomes of sea-ice associated Colwellia species.</title>
        <authorList>
            <person name="Bowman J.P."/>
        </authorList>
    </citation>
    <scope>NUCLEOTIDE SEQUENCE [LARGE SCALE GENOMIC DNA]</scope>
    <source>
        <strain evidence="4 5">ACAM 459</strain>
    </source>
</reference>
<dbReference type="Pfam" id="PF01408">
    <property type="entry name" value="GFO_IDH_MocA"/>
    <property type="match status" value="1"/>
</dbReference>
<evidence type="ECO:0000259" key="2">
    <source>
        <dbReference type="Pfam" id="PF01408"/>
    </source>
</evidence>
<dbReference type="OrthoDB" id="9774191at2"/>
<dbReference type="PANTHER" id="PTHR43708:SF3">
    <property type="entry name" value="OXIDOREDUCTASE"/>
    <property type="match status" value="1"/>
</dbReference>
<dbReference type="GO" id="GO:0000166">
    <property type="term" value="F:nucleotide binding"/>
    <property type="evidence" value="ECO:0007669"/>
    <property type="project" value="InterPro"/>
</dbReference>
<feature type="domain" description="Gfo/Idh/MocA-like oxidoreductase N-terminal" evidence="2">
    <location>
        <begin position="15"/>
        <end position="138"/>
    </location>
</feature>
<dbReference type="InterPro" id="IPR000683">
    <property type="entry name" value="Gfo/Idh/MocA-like_OxRdtase_N"/>
</dbReference>
<dbReference type="Gene3D" id="3.30.360.10">
    <property type="entry name" value="Dihydrodipicolinate Reductase, domain 2"/>
    <property type="match status" value="1"/>
</dbReference>
<evidence type="ECO:0000313" key="4">
    <source>
        <dbReference type="EMBL" id="TWX64346.1"/>
    </source>
</evidence>
<evidence type="ECO:0000259" key="3">
    <source>
        <dbReference type="Pfam" id="PF22725"/>
    </source>
</evidence>
<dbReference type="SUPFAM" id="SSF55347">
    <property type="entry name" value="Glyceraldehyde-3-phosphate dehydrogenase-like, C-terminal domain"/>
    <property type="match status" value="1"/>
</dbReference>
<sequence length="388" mass="42143">MNSNNMIKKLGRRLRLGVVGGGPGSFIGGVHRGAALMNEQYDIVAAVLSSNAERSIQAAIDLGIPRGYGSAAEMIHSETNRKDGIDVIAIMTPNSEHFSVACLAIKSGLHVICEKPLTNTLAEAEELERLVAKEKVHFCAAYGYSGYPMVRQAKAMVEAGDIGEIRMIQCDYVQGHLAELGESEKDGSNWHMNSAVAGDDLIVADIGTHCYHLCQFVTQMLPASLSAETCVLTPGRTATDYTSIQLRYDNGARGAFWITQCAAGAEHGLYLRVFGSNGGLEWHQEQPNQLLHRQLGKPARLLTKGGPELYPIANRASKISIGHPEGYREGFATLYSEFAEAIIADITEEDNQNDVFVYPKIAEGVDGVRFINTALESNKKDGLWTSLN</sequence>
<dbReference type="Pfam" id="PF22725">
    <property type="entry name" value="GFO_IDH_MocA_C3"/>
    <property type="match status" value="1"/>
</dbReference>
<protein>
    <submittedName>
        <fullName evidence="4">Gfo/Idh/MocA family oxidoreductase</fullName>
    </submittedName>
</protein>
<dbReference type="InterPro" id="IPR055170">
    <property type="entry name" value="GFO_IDH_MocA-like_dom"/>
</dbReference>
<dbReference type="InterPro" id="IPR051317">
    <property type="entry name" value="Gfo/Idh/MocA_oxidoreduct"/>
</dbReference>
<dbReference type="AlphaFoldDB" id="A0A5C6Q606"/>
<proteinExistence type="predicted"/>
<evidence type="ECO:0000256" key="1">
    <source>
        <dbReference type="ARBA" id="ARBA00022729"/>
    </source>
</evidence>
<evidence type="ECO:0000313" key="5">
    <source>
        <dbReference type="Proteomes" id="UP000321822"/>
    </source>
</evidence>
<organism evidence="4 5">
    <name type="scientific">Colwellia demingiae</name>
    <dbReference type="NCBI Taxonomy" id="89401"/>
    <lineage>
        <taxon>Bacteria</taxon>
        <taxon>Pseudomonadati</taxon>
        <taxon>Pseudomonadota</taxon>
        <taxon>Gammaproteobacteria</taxon>
        <taxon>Alteromonadales</taxon>
        <taxon>Colwelliaceae</taxon>
        <taxon>Colwellia</taxon>
    </lineage>
</organism>
<dbReference type="Proteomes" id="UP000321822">
    <property type="component" value="Unassembled WGS sequence"/>
</dbReference>
<name>A0A5C6Q606_9GAMM</name>